<feature type="transmembrane region" description="Helical" evidence="1">
    <location>
        <begin position="45"/>
        <end position="63"/>
    </location>
</feature>
<keyword evidence="1" id="KW-0812">Transmembrane</keyword>
<dbReference type="Proteomes" id="UP001320245">
    <property type="component" value="Unassembled WGS sequence"/>
</dbReference>
<name>A0AAN9YLY9_9PEZI</name>
<evidence type="ECO:0000256" key="1">
    <source>
        <dbReference type="SAM" id="Phobius"/>
    </source>
</evidence>
<dbReference type="AlphaFoldDB" id="A0AAN9YLY9"/>
<dbReference type="Pfam" id="PF11915">
    <property type="entry name" value="DUF3433"/>
    <property type="match status" value="1"/>
</dbReference>
<gene>
    <name evidence="2" type="ORF">SLS53_001543</name>
</gene>
<feature type="transmembrane region" description="Helical" evidence="1">
    <location>
        <begin position="333"/>
        <end position="359"/>
    </location>
</feature>
<proteinExistence type="predicted"/>
<dbReference type="InterPro" id="IPR021840">
    <property type="entry name" value="DUF3433"/>
</dbReference>
<accession>A0AAN9YLY9</accession>
<keyword evidence="1" id="KW-0472">Membrane</keyword>
<sequence length="479" mass="52878">MQPFHVLATADELHGAALKSSIYLRFDSWLGALSLPRSISWRQPVIAISDLLVLGAALLPPIAAEAISVHVPDGCHSHCFGNLGVSIVLGRTLEALMAMMAALLVALILLLSVRRWRTGVSQNPWSIAGMASLCSNNAIRDQMRSIPRGLSGSVEDSAIIKALEASRFRLGDFWTSPDPATTSSRGYGVLLTESEAAAKQLLKEGHPEGEEFESSNAVYKRTQPFVLLTWWGRCILLFVFSSVLIILTYYENSSGDTGFERFMDSQGFGVGFLFTALGVALGTCMETVFRSVAIMSPYLQLSSKMLPAERSILLSPPTNAFYGIYSAVRQRNLFLGVVSFTTILGELCLPVTLSLVPFSLLETYKTQLVCAWLSISILCLMILVLVSSFFIKWPHMPVDPRTVAGAMFYVCDSWMLETLQGMSTMGKKDRDLDVKYLRLRYGYGRIKGAASQEERMGVDVCNDTGEEVMFMRRDKVQYS</sequence>
<keyword evidence="1" id="KW-1133">Transmembrane helix</keyword>
<reference evidence="2 3" key="1">
    <citation type="journal article" date="2023" name="PLoS ONE">
        <title>Cytospora paraplurivora sp. nov. isolated from orchards with fruit tree decline syndrome in Ontario, Canada.</title>
        <authorList>
            <person name="Ilyukhin E."/>
            <person name="Nguyen H.D.T."/>
            <person name="Castle A.J."/>
            <person name="Ellouze W."/>
        </authorList>
    </citation>
    <scope>NUCLEOTIDE SEQUENCE [LARGE SCALE GENOMIC DNA]</scope>
    <source>
        <strain evidence="2 3">FDS-564</strain>
    </source>
</reference>
<organism evidence="2 3">
    <name type="scientific">Cytospora paraplurivora</name>
    <dbReference type="NCBI Taxonomy" id="2898453"/>
    <lineage>
        <taxon>Eukaryota</taxon>
        <taxon>Fungi</taxon>
        <taxon>Dikarya</taxon>
        <taxon>Ascomycota</taxon>
        <taxon>Pezizomycotina</taxon>
        <taxon>Sordariomycetes</taxon>
        <taxon>Sordariomycetidae</taxon>
        <taxon>Diaporthales</taxon>
        <taxon>Cytosporaceae</taxon>
        <taxon>Cytospora</taxon>
    </lineage>
</organism>
<feature type="transmembrane region" description="Helical" evidence="1">
    <location>
        <begin position="230"/>
        <end position="250"/>
    </location>
</feature>
<feature type="transmembrane region" description="Helical" evidence="1">
    <location>
        <begin position="95"/>
        <end position="113"/>
    </location>
</feature>
<comment type="caution">
    <text evidence="2">The sequence shown here is derived from an EMBL/GenBank/DDBJ whole genome shotgun (WGS) entry which is preliminary data.</text>
</comment>
<evidence type="ECO:0000313" key="2">
    <source>
        <dbReference type="EMBL" id="KAK7747290.1"/>
    </source>
</evidence>
<protein>
    <submittedName>
        <fullName evidence="2">Uncharacterized protein</fullName>
    </submittedName>
</protein>
<feature type="transmembrane region" description="Helical" evidence="1">
    <location>
        <begin position="270"/>
        <end position="289"/>
    </location>
</feature>
<keyword evidence="3" id="KW-1185">Reference proteome</keyword>
<dbReference type="EMBL" id="JAJSPL020000004">
    <property type="protein sequence ID" value="KAK7747290.1"/>
    <property type="molecule type" value="Genomic_DNA"/>
</dbReference>
<dbReference type="PANTHER" id="PTHR37544">
    <property type="entry name" value="SPRAY-RELATED"/>
    <property type="match status" value="1"/>
</dbReference>
<evidence type="ECO:0000313" key="3">
    <source>
        <dbReference type="Proteomes" id="UP001320245"/>
    </source>
</evidence>
<feature type="transmembrane region" description="Helical" evidence="1">
    <location>
        <begin position="371"/>
        <end position="391"/>
    </location>
</feature>
<dbReference type="PANTHER" id="PTHR37544:SF3">
    <property type="entry name" value="SPRAY"/>
    <property type="match status" value="1"/>
</dbReference>